<evidence type="ECO:0000313" key="3">
    <source>
        <dbReference type="EMBL" id="EFA44911.1"/>
    </source>
</evidence>
<feature type="signal peptide" evidence="1">
    <location>
        <begin position="1"/>
        <end position="31"/>
    </location>
</feature>
<name>D1PUS2_9BACT</name>
<reference evidence="3 4" key="1">
    <citation type="submission" date="2009-10" db="EMBL/GenBank/DDBJ databases">
        <authorList>
            <person name="Qin X."/>
            <person name="Bachman B."/>
            <person name="Battles P."/>
            <person name="Bell A."/>
            <person name="Bess C."/>
            <person name="Bickham C."/>
            <person name="Chaboub L."/>
            <person name="Chen D."/>
            <person name="Coyle M."/>
            <person name="Deiros D.R."/>
            <person name="Dinh H."/>
            <person name="Forbes L."/>
            <person name="Fowler G."/>
            <person name="Francisco L."/>
            <person name="Fu Q."/>
            <person name="Gubbala S."/>
            <person name="Hale W."/>
            <person name="Han Y."/>
            <person name="Hemphill L."/>
            <person name="Highlander S.K."/>
            <person name="Hirani K."/>
            <person name="Hogues M."/>
            <person name="Jackson L."/>
            <person name="Jakkamsetti A."/>
            <person name="Javaid M."/>
            <person name="Jiang H."/>
            <person name="Korchina V."/>
            <person name="Kovar C."/>
            <person name="Lara F."/>
            <person name="Lee S."/>
            <person name="Mata R."/>
            <person name="Mathew T."/>
            <person name="Moen C."/>
            <person name="Morales K."/>
            <person name="Munidasa M."/>
            <person name="Nazareth L."/>
            <person name="Ngo R."/>
            <person name="Nguyen L."/>
            <person name="Okwuonu G."/>
            <person name="Ongeri F."/>
            <person name="Patil S."/>
            <person name="Petrosino J."/>
            <person name="Pham C."/>
            <person name="Pham P."/>
            <person name="Pu L.-L."/>
            <person name="Puazo M."/>
            <person name="Raj R."/>
            <person name="Reid J."/>
            <person name="Rouhana J."/>
            <person name="Saada N."/>
            <person name="Shang Y."/>
            <person name="Simmons D."/>
            <person name="Thornton R."/>
            <person name="Warren J."/>
            <person name="Weissenberger G."/>
            <person name="Zhang J."/>
            <person name="Zhang L."/>
            <person name="Zhou C."/>
            <person name="Zhu D."/>
            <person name="Muzny D."/>
            <person name="Worley K."/>
            <person name="Gibbs R."/>
        </authorList>
    </citation>
    <scope>NUCLEOTIDE SEQUENCE [LARGE SCALE GENOMIC DNA]</scope>
    <source>
        <strain evidence="3 4">DSM 17361</strain>
    </source>
</reference>
<proteinExistence type="predicted"/>
<dbReference type="HOGENOM" id="CLU_015553_3_5_10"/>
<organism evidence="3 4">
    <name type="scientific">Hallella bergensis DSM 17361</name>
    <dbReference type="NCBI Taxonomy" id="585502"/>
    <lineage>
        <taxon>Bacteria</taxon>
        <taxon>Pseudomonadati</taxon>
        <taxon>Bacteroidota</taxon>
        <taxon>Bacteroidia</taxon>
        <taxon>Bacteroidales</taxon>
        <taxon>Prevotellaceae</taxon>
        <taxon>Hallella</taxon>
    </lineage>
</organism>
<sequence length="480" mass="54794">MKKPNLHSKPRNMKKIIITCLSALLITLTFSSCENWFDISPKSELKADDLLNNEQGFRDALIGCYASMRDGKLYGAQLTMTYMDCLGQYYSTAKTTQNSFYYAANYNYTKTEEEQRKDQIWKNLYNVVSNANGIVNRIDGKKGVFPTGVYELLKGEALGLRAYLHFDILRLFAPAPSMADGLQAKAIPYVDQFTNTLFEQLTVGQVLDRVVADLTEARELLAGVDPYGPKHANFDLKALEGVWKGREYRMNYYATTALLARVLLYRGLPEDKTKAYQYAKEVIDSNLFPLITSSDLKSSDDNGFTKENIFSLEYPGIKDDMVNKYFVVDERGYEFLGINNSTLKRIFPPTLDMDYRRQWWLGAAGPYFTIAKYNASKRVPLIKVSELYLIAAETAPNLSLTNEYFNTLQYHRGLPKEEITAENLQKTILAEYAKEFIGEGQLFYAYKRLNNKVKPILKSALSDPESVYVLPLPKENTFFK</sequence>
<keyword evidence="4" id="KW-1185">Reference proteome</keyword>
<keyword evidence="1" id="KW-0732">Signal</keyword>
<dbReference type="Proteomes" id="UP000003160">
    <property type="component" value="Unassembled WGS sequence"/>
</dbReference>
<dbReference type="Pfam" id="PF14322">
    <property type="entry name" value="SusD-like_3"/>
    <property type="match status" value="1"/>
</dbReference>
<evidence type="ECO:0000259" key="2">
    <source>
        <dbReference type="Pfam" id="PF14322"/>
    </source>
</evidence>
<dbReference type="EMBL" id="ACKS01000031">
    <property type="protein sequence ID" value="EFA44911.1"/>
    <property type="molecule type" value="Genomic_DNA"/>
</dbReference>
<evidence type="ECO:0000256" key="1">
    <source>
        <dbReference type="SAM" id="SignalP"/>
    </source>
</evidence>
<dbReference type="SUPFAM" id="SSF48452">
    <property type="entry name" value="TPR-like"/>
    <property type="match status" value="1"/>
</dbReference>
<gene>
    <name evidence="3" type="ORF">HMPREF0645_0707</name>
</gene>
<feature type="domain" description="SusD-like N-terminal" evidence="2">
    <location>
        <begin position="36"/>
        <end position="222"/>
    </location>
</feature>
<accession>D1PUS2</accession>
<protein>
    <recommendedName>
        <fullName evidence="2">SusD-like N-terminal domain-containing protein</fullName>
    </recommendedName>
</protein>
<dbReference type="InterPro" id="IPR011990">
    <property type="entry name" value="TPR-like_helical_dom_sf"/>
</dbReference>
<comment type="caution">
    <text evidence="3">The sequence shown here is derived from an EMBL/GenBank/DDBJ whole genome shotgun (WGS) entry which is preliminary data.</text>
</comment>
<dbReference type="eggNOG" id="ENOG502Z9XQ">
    <property type="taxonomic scope" value="Bacteria"/>
</dbReference>
<evidence type="ECO:0000313" key="4">
    <source>
        <dbReference type="Proteomes" id="UP000003160"/>
    </source>
</evidence>
<feature type="chain" id="PRO_5003026636" description="SusD-like N-terminal domain-containing protein" evidence="1">
    <location>
        <begin position="32"/>
        <end position="480"/>
    </location>
</feature>
<dbReference type="InterPro" id="IPR033985">
    <property type="entry name" value="SusD-like_N"/>
</dbReference>
<dbReference type="PROSITE" id="PS51257">
    <property type="entry name" value="PROKAR_LIPOPROTEIN"/>
    <property type="match status" value="1"/>
</dbReference>
<dbReference type="AlphaFoldDB" id="D1PUS2"/>
<dbReference type="Gene3D" id="1.25.40.390">
    <property type="match status" value="1"/>
</dbReference>
<dbReference type="OrthoDB" id="727588at2"/>